<feature type="active site" description="Charge relay system" evidence="10">
    <location>
        <position position="70"/>
    </location>
</feature>
<evidence type="ECO:0000256" key="7">
    <source>
        <dbReference type="ARBA" id="ARBA00022825"/>
    </source>
</evidence>
<comment type="subcellular location">
    <subcellularLocation>
        <location evidence="1">Cell membrane</location>
        <topology evidence="1">Single-pass membrane protein</topology>
    </subcellularLocation>
</comment>
<evidence type="ECO:0000256" key="2">
    <source>
        <dbReference type="ARBA" id="ARBA00011073"/>
    </source>
</evidence>
<evidence type="ECO:0000256" key="12">
    <source>
        <dbReference type="SAM" id="Phobius"/>
    </source>
</evidence>
<evidence type="ECO:0000256" key="10">
    <source>
        <dbReference type="PROSITE-ProRule" id="PRU01240"/>
    </source>
</evidence>
<reference evidence="16" key="1">
    <citation type="journal article" date="2021" name="Int. J. Syst. Evol. Microbiol.">
        <title>Actinocatenispora comari sp. nov., an endophytic actinomycete isolated from aerial parts of Comarum salesowianum.</title>
        <authorList>
            <person name="Oyunbileg N."/>
            <person name="Iizaka Y."/>
            <person name="Hamada M."/>
            <person name="Davaapurev B.O."/>
            <person name="Fukumoto A."/>
            <person name="Tsetseg B."/>
            <person name="Kato F."/>
            <person name="Tamura T."/>
            <person name="Batkhuu J."/>
            <person name="Anzai Y."/>
        </authorList>
    </citation>
    <scope>NUCLEOTIDE SEQUENCE [LARGE SCALE GENOMIC DNA]</scope>
    <source>
        <strain evidence="16">NUM-2625</strain>
    </source>
</reference>
<evidence type="ECO:0000259" key="14">
    <source>
        <dbReference type="Pfam" id="PF00082"/>
    </source>
</evidence>
<dbReference type="Gene3D" id="3.40.50.200">
    <property type="entry name" value="Peptidase S8/S53 domain"/>
    <property type="match status" value="1"/>
</dbReference>
<keyword evidence="4 10" id="KW-0645">Protease</keyword>
<dbReference type="InterPro" id="IPR015500">
    <property type="entry name" value="Peptidase_S8_subtilisin-rel"/>
</dbReference>
<dbReference type="InterPro" id="IPR023834">
    <property type="entry name" value="T7SS_pept_S8A_mycosin"/>
</dbReference>
<evidence type="ECO:0000256" key="9">
    <source>
        <dbReference type="ARBA" id="ARBA00023136"/>
    </source>
</evidence>
<dbReference type="GO" id="GO:0006508">
    <property type="term" value="P:proteolysis"/>
    <property type="evidence" value="ECO:0007669"/>
    <property type="project" value="UniProtKB-KW"/>
</dbReference>
<keyword evidence="7 10" id="KW-0720">Serine protease</keyword>
<keyword evidence="16" id="KW-1185">Reference proteome</keyword>
<feature type="region of interest" description="Disordered" evidence="11">
    <location>
        <begin position="345"/>
        <end position="364"/>
    </location>
</feature>
<dbReference type="Proteomes" id="UP000614996">
    <property type="component" value="Unassembled WGS sequence"/>
</dbReference>
<name>A0A8J4A7C6_9ACTN</name>
<feature type="active site" description="Charge relay system" evidence="10">
    <location>
        <position position="280"/>
    </location>
</feature>
<dbReference type="Pfam" id="PF00082">
    <property type="entry name" value="Peptidase_S8"/>
    <property type="match status" value="1"/>
</dbReference>
<dbReference type="GO" id="GO:0005886">
    <property type="term" value="C:plasma membrane"/>
    <property type="evidence" value="ECO:0007669"/>
    <property type="project" value="UniProtKB-SubCell"/>
</dbReference>
<dbReference type="PANTHER" id="PTHR43399">
    <property type="entry name" value="SUBTILISIN-RELATED"/>
    <property type="match status" value="1"/>
</dbReference>
<feature type="region of interest" description="Disordered" evidence="11">
    <location>
        <begin position="407"/>
        <end position="493"/>
    </location>
</feature>
<dbReference type="SUPFAM" id="SSF52743">
    <property type="entry name" value="Subtilisin-like"/>
    <property type="match status" value="1"/>
</dbReference>
<sequence length="493" mass="49875">MADVFAHTPPGKAYRRRAALAATSVGCLVALGSAMPANAAPDGQWYLEALQAHQAQRISTGTGVTIAVIDSGIDSSRPALKDQLVAGKCFGTAQDIEPTWDPNGHGTAMAGLIAGNGKDPRHILGVAPGAKLMPLCVSGENVTDNTLFKDITPAIRYAVDHGAKVINLSLGADESRADRGTVAKLHAAISYAEHHDVVVVAAAGNTGQDEKTPSPARLPGVVAVGGSTQSGAHWKGSVPGTEIALTAPAENLLTTDTKTVEDPEKGPRDTTGYKTAGGTSSATALVSGAAALVRAKYPTLDAANVINRLIKTADHKGAPGRNPQYGYGIVDPVKALTAHVDPVKSNPLGQLDAPAAGSSSSKAAAAPAETSSSGNVGVWIAVGAAVLAIIIVLIIVLAVRARRRKAVAQDGWQPGSQPTRGPGQTPSASLDGSAAASPGQPSNGPPGVPARPVQATPLTGAPPATGSTQPAQPGQPSGLEGPPGQYEIRWREP</sequence>
<dbReference type="NCBIfam" id="TIGR03921">
    <property type="entry name" value="T7SS_mycosin"/>
    <property type="match status" value="1"/>
</dbReference>
<dbReference type="GO" id="GO:0004252">
    <property type="term" value="F:serine-type endopeptidase activity"/>
    <property type="evidence" value="ECO:0007669"/>
    <property type="project" value="UniProtKB-UniRule"/>
</dbReference>
<feature type="compositionally biased region" description="Polar residues" evidence="11">
    <location>
        <begin position="414"/>
        <end position="430"/>
    </location>
</feature>
<keyword evidence="13" id="KW-0732">Signal</keyword>
<feature type="domain" description="Peptidase S8/S53" evidence="14">
    <location>
        <begin position="61"/>
        <end position="328"/>
    </location>
</feature>
<dbReference type="InterPro" id="IPR000209">
    <property type="entry name" value="Peptidase_S8/S53_dom"/>
</dbReference>
<feature type="compositionally biased region" description="Low complexity" evidence="11">
    <location>
        <begin position="353"/>
        <end position="364"/>
    </location>
</feature>
<feature type="signal peptide" evidence="13">
    <location>
        <begin position="1"/>
        <end position="39"/>
    </location>
</feature>
<gene>
    <name evidence="15" type="ORF">NUM_08870</name>
</gene>
<evidence type="ECO:0000256" key="11">
    <source>
        <dbReference type="SAM" id="MobiDB-lite"/>
    </source>
</evidence>
<feature type="compositionally biased region" description="Basic and acidic residues" evidence="11">
    <location>
        <begin position="259"/>
        <end position="268"/>
    </location>
</feature>
<comment type="caution">
    <text evidence="15">The sequence shown here is derived from an EMBL/GenBank/DDBJ whole genome shotgun (WGS) entry which is preliminary data.</text>
</comment>
<feature type="active site" description="Charge relay system" evidence="10">
    <location>
        <position position="105"/>
    </location>
</feature>
<keyword evidence="6 10" id="KW-0378">Hydrolase</keyword>
<dbReference type="AlphaFoldDB" id="A0A8J4A7C6"/>
<dbReference type="PANTHER" id="PTHR43399:SF4">
    <property type="entry name" value="CELL WALL-ASSOCIATED PROTEASE"/>
    <property type="match status" value="1"/>
</dbReference>
<feature type="compositionally biased region" description="Polar residues" evidence="11">
    <location>
        <begin position="465"/>
        <end position="475"/>
    </location>
</feature>
<evidence type="ECO:0000313" key="15">
    <source>
        <dbReference type="EMBL" id="GIL25633.1"/>
    </source>
</evidence>
<comment type="similarity">
    <text evidence="2 10">Belongs to the peptidase S8 family.</text>
</comment>
<dbReference type="PRINTS" id="PR00723">
    <property type="entry name" value="SUBTILISIN"/>
</dbReference>
<dbReference type="InterPro" id="IPR036852">
    <property type="entry name" value="Peptidase_S8/S53_dom_sf"/>
</dbReference>
<evidence type="ECO:0000256" key="5">
    <source>
        <dbReference type="ARBA" id="ARBA00022692"/>
    </source>
</evidence>
<keyword evidence="8 12" id="KW-1133">Transmembrane helix</keyword>
<accession>A0A8J4A7C6</accession>
<dbReference type="PROSITE" id="PS51892">
    <property type="entry name" value="SUBTILASE"/>
    <property type="match status" value="1"/>
</dbReference>
<evidence type="ECO:0000256" key="3">
    <source>
        <dbReference type="ARBA" id="ARBA00022475"/>
    </source>
</evidence>
<keyword evidence="9 12" id="KW-0472">Membrane</keyword>
<evidence type="ECO:0000256" key="8">
    <source>
        <dbReference type="ARBA" id="ARBA00022989"/>
    </source>
</evidence>
<keyword evidence="5 12" id="KW-0812">Transmembrane</keyword>
<evidence type="ECO:0000256" key="6">
    <source>
        <dbReference type="ARBA" id="ARBA00022801"/>
    </source>
</evidence>
<evidence type="ECO:0000256" key="1">
    <source>
        <dbReference type="ARBA" id="ARBA00004162"/>
    </source>
</evidence>
<dbReference type="EMBL" id="BOPO01000007">
    <property type="protein sequence ID" value="GIL25633.1"/>
    <property type="molecule type" value="Genomic_DNA"/>
</dbReference>
<evidence type="ECO:0000256" key="13">
    <source>
        <dbReference type="SAM" id="SignalP"/>
    </source>
</evidence>
<keyword evidence="3" id="KW-1003">Cell membrane</keyword>
<proteinExistence type="inferred from homology"/>
<feature type="chain" id="PRO_5035213290" description="Peptidase S8/S53 domain-containing protein" evidence="13">
    <location>
        <begin position="40"/>
        <end position="493"/>
    </location>
</feature>
<dbReference type="InterPro" id="IPR051048">
    <property type="entry name" value="Peptidase_S8/S53_subtilisin"/>
</dbReference>
<feature type="transmembrane region" description="Helical" evidence="12">
    <location>
        <begin position="376"/>
        <end position="399"/>
    </location>
</feature>
<protein>
    <recommendedName>
        <fullName evidence="14">Peptidase S8/S53 domain-containing protein</fullName>
    </recommendedName>
</protein>
<feature type="region of interest" description="Disordered" evidence="11">
    <location>
        <begin position="259"/>
        <end position="279"/>
    </location>
</feature>
<evidence type="ECO:0000313" key="16">
    <source>
        <dbReference type="Proteomes" id="UP000614996"/>
    </source>
</evidence>
<evidence type="ECO:0000256" key="4">
    <source>
        <dbReference type="ARBA" id="ARBA00022670"/>
    </source>
</evidence>
<organism evidence="15 16">
    <name type="scientific">Actinocatenispora comari</name>
    <dbReference type="NCBI Taxonomy" id="2807577"/>
    <lineage>
        <taxon>Bacteria</taxon>
        <taxon>Bacillati</taxon>
        <taxon>Actinomycetota</taxon>
        <taxon>Actinomycetes</taxon>
        <taxon>Micromonosporales</taxon>
        <taxon>Micromonosporaceae</taxon>
        <taxon>Actinocatenispora</taxon>
    </lineage>
</organism>